<dbReference type="Proteomes" id="UP001157126">
    <property type="component" value="Unassembled WGS sequence"/>
</dbReference>
<organism evidence="1 2">
    <name type="scientific">Mobilicoccus caccae</name>
    <dbReference type="NCBI Taxonomy" id="1859295"/>
    <lineage>
        <taxon>Bacteria</taxon>
        <taxon>Bacillati</taxon>
        <taxon>Actinomycetota</taxon>
        <taxon>Actinomycetes</taxon>
        <taxon>Micrococcales</taxon>
        <taxon>Dermatophilaceae</taxon>
        <taxon>Mobilicoccus</taxon>
    </lineage>
</organism>
<name>A0ABQ6IRI2_9MICO</name>
<comment type="caution">
    <text evidence="1">The sequence shown here is derived from an EMBL/GenBank/DDBJ whole genome shotgun (WGS) entry which is preliminary data.</text>
</comment>
<dbReference type="EMBL" id="BSUO01000001">
    <property type="protein sequence ID" value="GMA40512.1"/>
    <property type="molecule type" value="Genomic_DNA"/>
</dbReference>
<evidence type="ECO:0000313" key="1">
    <source>
        <dbReference type="EMBL" id="GMA40512.1"/>
    </source>
</evidence>
<accession>A0ABQ6IRI2</accession>
<reference evidence="2" key="1">
    <citation type="journal article" date="2019" name="Int. J. Syst. Evol. Microbiol.">
        <title>The Global Catalogue of Microorganisms (GCM) 10K type strain sequencing project: providing services to taxonomists for standard genome sequencing and annotation.</title>
        <authorList>
            <consortium name="The Broad Institute Genomics Platform"/>
            <consortium name="The Broad Institute Genome Sequencing Center for Infectious Disease"/>
            <person name="Wu L."/>
            <person name="Ma J."/>
        </authorList>
    </citation>
    <scope>NUCLEOTIDE SEQUENCE [LARGE SCALE GENOMIC DNA]</scope>
    <source>
        <strain evidence="2">NBRC 113072</strain>
    </source>
</reference>
<evidence type="ECO:0000313" key="2">
    <source>
        <dbReference type="Proteomes" id="UP001157126"/>
    </source>
</evidence>
<sequence length="94" mass="10003">MLVVHDLLAHVHGSPVQLERLLDGDHGTVDTGAVSTGAARRTFLSSVTRLILRKSSGRHLDTALPGTRETMSEGETAAHAMPSSDVACCLERVE</sequence>
<gene>
    <name evidence="1" type="ORF">GCM10025883_25570</name>
</gene>
<proteinExistence type="predicted"/>
<keyword evidence="2" id="KW-1185">Reference proteome</keyword>
<protein>
    <submittedName>
        <fullName evidence="1">Uncharacterized protein</fullName>
    </submittedName>
</protein>